<evidence type="ECO:0000256" key="1">
    <source>
        <dbReference type="SAM" id="Phobius"/>
    </source>
</evidence>
<keyword evidence="1" id="KW-0812">Transmembrane</keyword>
<keyword evidence="3" id="KW-1185">Reference proteome</keyword>
<reference evidence="2" key="1">
    <citation type="submission" date="2021-08" db="EMBL/GenBank/DDBJ databases">
        <title>Flavobacterium sp. strain CC-SYL302.</title>
        <authorList>
            <person name="Lin S.-Y."/>
            <person name="Lee T.-H."/>
            <person name="Young C.-C."/>
        </authorList>
    </citation>
    <scope>NUCLEOTIDE SEQUENCE</scope>
    <source>
        <strain evidence="2">CC-SYL302</strain>
    </source>
</reference>
<feature type="transmembrane region" description="Helical" evidence="1">
    <location>
        <begin position="27"/>
        <end position="52"/>
    </location>
</feature>
<protein>
    <submittedName>
        <fullName evidence="2">Uncharacterized protein</fullName>
    </submittedName>
</protein>
<sequence length="59" mass="6779">MKQLVIILQTQVPNIEEKIKDAPNNDYTIGVLIGSFLPLVFLCILAYGIYYYNKNKKTD</sequence>
<keyword evidence="1" id="KW-1133">Transmembrane helix</keyword>
<name>A0ABY6M193_9FLAO</name>
<gene>
    <name evidence="2" type="ORF">K5I29_12075</name>
</gene>
<dbReference type="Proteomes" id="UP001163328">
    <property type="component" value="Chromosome"/>
</dbReference>
<dbReference type="RefSeq" id="WP_264433596.1">
    <property type="nucleotide sequence ID" value="NZ_CP081495.1"/>
</dbReference>
<proteinExistence type="predicted"/>
<evidence type="ECO:0000313" key="3">
    <source>
        <dbReference type="Proteomes" id="UP001163328"/>
    </source>
</evidence>
<organism evidence="2 3">
    <name type="scientific">Flavobacterium agricola</name>
    <dbReference type="NCBI Taxonomy" id="2870839"/>
    <lineage>
        <taxon>Bacteria</taxon>
        <taxon>Pseudomonadati</taxon>
        <taxon>Bacteroidota</taxon>
        <taxon>Flavobacteriia</taxon>
        <taxon>Flavobacteriales</taxon>
        <taxon>Flavobacteriaceae</taxon>
        <taxon>Flavobacterium</taxon>
    </lineage>
</organism>
<dbReference type="EMBL" id="CP081495">
    <property type="protein sequence ID" value="UYW01180.1"/>
    <property type="molecule type" value="Genomic_DNA"/>
</dbReference>
<accession>A0ABY6M193</accession>
<evidence type="ECO:0000313" key="2">
    <source>
        <dbReference type="EMBL" id="UYW01180.1"/>
    </source>
</evidence>
<keyword evidence="1" id="KW-0472">Membrane</keyword>